<evidence type="ECO:0000256" key="1">
    <source>
        <dbReference type="ARBA" id="ARBA00001947"/>
    </source>
</evidence>
<dbReference type="InterPro" id="IPR002364">
    <property type="entry name" value="Quin_OxRdtase/zeta-crystal_CS"/>
</dbReference>
<feature type="domain" description="Enoyl reductase (ER)" evidence="8">
    <location>
        <begin position="22"/>
        <end position="361"/>
    </location>
</feature>
<dbReference type="GO" id="GO:0004022">
    <property type="term" value="F:alcohol dehydrogenase (NAD+) activity"/>
    <property type="evidence" value="ECO:0007669"/>
    <property type="project" value="UniProtKB-EC"/>
</dbReference>
<dbReference type="Gene3D" id="3.90.180.10">
    <property type="entry name" value="Medium-chain alcohol dehydrogenases, catalytic domain"/>
    <property type="match status" value="1"/>
</dbReference>
<dbReference type="PANTHER" id="PTHR42940:SF3">
    <property type="entry name" value="ALCOHOL DEHYDROGENASE 1-RELATED"/>
    <property type="match status" value="1"/>
</dbReference>
<dbReference type="Pfam" id="PF08240">
    <property type="entry name" value="ADH_N"/>
    <property type="match status" value="1"/>
</dbReference>
<dbReference type="EC" id="1.1.1.1" evidence="3"/>
<keyword evidence="7" id="KW-0520">NAD</keyword>
<dbReference type="CDD" id="cd08297">
    <property type="entry name" value="CAD3"/>
    <property type="match status" value="1"/>
</dbReference>
<evidence type="ECO:0000256" key="3">
    <source>
        <dbReference type="ARBA" id="ARBA00013190"/>
    </source>
</evidence>
<comment type="cofactor">
    <cofactor evidence="1">
        <name>Zn(2+)</name>
        <dbReference type="ChEBI" id="CHEBI:29105"/>
    </cofactor>
</comment>
<dbReference type="EMBL" id="KN881851">
    <property type="protein sequence ID" value="KIY48230.1"/>
    <property type="molecule type" value="Genomic_DNA"/>
</dbReference>
<keyword evidence="10" id="KW-1185">Reference proteome</keyword>
<dbReference type="GO" id="GO:0008270">
    <property type="term" value="F:zinc ion binding"/>
    <property type="evidence" value="ECO:0007669"/>
    <property type="project" value="InterPro"/>
</dbReference>
<keyword evidence="4" id="KW-0479">Metal-binding</keyword>
<dbReference type="Gene3D" id="3.40.50.720">
    <property type="entry name" value="NAD(P)-binding Rossmann-like Domain"/>
    <property type="match status" value="1"/>
</dbReference>
<organism evidence="9 10">
    <name type="scientific">Fistulina hepatica ATCC 64428</name>
    <dbReference type="NCBI Taxonomy" id="1128425"/>
    <lineage>
        <taxon>Eukaryota</taxon>
        <taxon>Fungi</taxon>
        <taxon>Dikarya</taxon>
        <taxon>Basidiomycota</taxon>
        <taxon>Agaricomycotina</taxon>
        <taxon>Agaricomycetes</taxon>
        <taxon>Agaricomycetidae</taxon>
        <taxon>Agaricales</taxon>
        <taxon>Fistulinaceae</taxon>
        <taxon>Fistulina</taxon>
    </lineage>
</organism>
<dbReference type="SUPFAM" id="SSF50129">
    <property type="entry name" value="GroES-like"/>
    <property type="match status" value="1"/>
</dbReference>
<dbReference type="Proteomes" id="UP000054144">
    <property type="component" value="Unassembled WGS sequence"/>
</dbReference>
<dbReference type="Pfam" id="PF00107">
    <property type="entry name" value="ADH_zinc_N"/>
    <property type="match status" value="1"/>
</dbReference>
<dbReference type="SUPFAM" id="SSF51735">
    <property type="entry name" value="NAD(P)-binding Rossmann-fold domains"/>
    <property type="match status" value="1"/>
</dbReference>
<evidence type="ECO:0000256" key="5">
    <source>
        <dbReference type="ARBA" id="ARBA00022833"/>
    </source>
</evidence>
<dbReference type="OrthoDB" id="1879366at2759"/>
<evidence type="ECO:0000313" key="9">
    <source>
        <dbReference type="EMBL" id="KIY48230.1"/>
    </source>
</evidence>
<proteinExistence type="inferred from homology"/>
<protein>
    <recommendedName>
        <fullName evidence="3">alcohol dehydrogenase</fullName>
        <ecNumber evidence="3">1.1.1.1</ecNumber>
    </recommendedName>
</protein>
<evidence type="ECO:0000313" key="10">
    <source>
        <dbReference type="Proteomes" id="UP000054144"/>
    </source>
</evidence>
<keyword evidence="5" id="KW-0862">Zinc</keyword>
<dbReference type="SMART" id="SM00829">
    <property type="entry name" value="PKS_ER"/>
    <property type="match status" value="1"/>
</dbReference>
<evidence type="ECO:0000256" key="7">
    <source>
        <dbReference type="ARBA" id="ARBA00023027"/>
    </source>
</evidence>
<keyword evidence="6" id="KW-0560">Oxidoreductase</keyword>
<dbReference type="InterPro" id="IPR013149">
    <property type="entry name" value="ADH-like_C"/>
</dbReference>
<dbReference type="PANTHER" id="PTHR42940">
    <property type="entry name" value="ALCOHOL DEHYDROGENASE 1-RELATED"/>
    <property type="match status" value="1"/>
</dbReference>
<dbReference type="GO" id="GO:0005737">
    <property type="term" value="C:cytoplasm"/>
    <property type="evidence" value="ECO:0007669"/>
    <property type="project" value="TreeGrafter"/>
</dbReference>
<reference evidence="9 10" key="1">
    <citation type="journal article" date="2015" name="Fungal Genet. Biol.">
        <title>Evolution of novel wood decay mechanisms in Agaricales revealed by the genome sequences of Fistulina hepatica and Cylindrobasidium torrendii.</title>
        <authorList>
            <person name="Floudas D."/>
            <person name="Held B.W."/>
            <person name="Riley R."/>
            <person name="Nagy L.G."/>
            <person name="Koehler G."/>
            <person name="Ransdell A.S."/>
            <person name="Younus H."/>
            <person name="Chow J."/>
            <person name="Chiniquy J."/>
            <person name="Lipzen A."/>
            <person name="Tritt A."/>
            <person name="Sun H."/>
            <person name="Haridas S."/>
            <person name="LaButti K."/>
            <person name="Ohm R.A."/>
            <person name="Kues U."/>
            <person name="Blanchette R.A."/>
            <person name="Grigoriev I.V."/>
            <person name="Minto R.E."/>
            <person name="Hibbett D.S."/>
        </authorList>
    </citation>
    <scope>NUCLEOTIDE SEQUENCE [LARGE SCALE GENOMIC DNA]</scope>
    <source>
        <strain evidence="9 10">ATCC 64428</strain>
    </source>
</reference>
<accession>A0A0D7AC29</accession>
<dbReference type="InterPro" id="IPR013154">
    <property type="entry name" value="ADH-like_N"/>
</dbReference>
<evidence type="ECO:0000259" key="8">
    <source>
        <dbReference type="SMART" id="SM00829"/>
    </source>
</evidence>
<dbReference type="InterPro" id="IPR036291">
    <property type="entry name" value="NAD(P)-bd_dom_sf"/>
</dbReference>
<comment type="similarity">
    <text evidence="2">Belongs to the zinc-containing alcohol dehydrogenase family.</text>
</comment>
<sequence length="364" mass="38375">MLHAAQSDIPQTARAAVITGYGQPLSIRTDYPVAQPESLQPNQCLVRLEYTGVCSSDLNMKEGGFGADPTELPRVGGHEGVGRVVAIGGNTTSNVKIGDRVGVKWIATSCLRCNFCLQGAESSCPETNAHIHGKTVHGAFADYVVAYSDYVTPIPEGLSSAEAAPILCAGVTVYKAIKSSGATVGQWILISGAGGGLGHLGVQYASAMGLRVIAVDTGDDKRDFCLSLGAEAFVDFRKSEDVPAEVKRVTSDGLGVTAAVVAAGDPRAYEQALWCLRPTGTLVCAGLPPGASTLSFVIPYLIVFVHRSSPSFTRNRQDVIEALDLAARGKVKTRLEIRDFGEVNRALEDLRSGKVTGRIVLKIS</sequence>
<evidence type="ECO:0000256" key="2">
    <source>
        <dbReference type="ARBA" id="ARBA00008072"/>
    </source>
</evidence>
<evidence type="ECO:0000256" key="6">
    <source>
        <dbReference type="ARBA" id="ARBA00023002"/>
    </source>
</evidence>
<name>A0A0D7AC29_9AGAR</name>
<dbReference type="InterPro" id="IPR011032">
    <property type="entry name" value="GroES-like_sf"/>
</dbReference>
<dbReference type="PROSITE" id="PS01162">
    <property type="entry name" value="QOR_ZETA_CRYSTAL"/>
    <property type="match status" value="1"/>
</dbReference>
<dbReference type="FunFam" id="3.40.50.720:FF:000039">
    <property type="entry name" value="Alcohol dehydrogenase AdhP"/>
    <property type="match status" value="1"/>
</dbReference>
<dbReference type="AlphaFoldDB" id="A0A0D7AC29"/>
<evidence type="ECO:0000256" key="4">
    <source>
        <dbReference type="ARBA" id="ARBA00022723"/>
    </source>
</evidence>
<dbReference type="InterPro" id="IPR020843">
    <property type="entry name" value="ER"/>
</dbReference>
<gene>
    <name evidence="9" type="ORF">FISHEDRAFT_43652</name>
</gene>